<evidence type="ECO:0000256" key="5">
    <source>
        <dbReference type="ARBA" id="ARBA00023315"/>
    </source>
</evidence>
<evidence type="ECO:0000256" key="2">
    <source>
        <dbReference type="ARBA" id="ARBA00022556"/>
    </source>
</evidence>
<dbReference type="CDD" id="cd03351">
    <property type="entry name" value="LbH_UDP-GlcNAc_AT"/>
    <property type="match status" value="1"/>
</dbReference>
<dbReference type="NCBIfam" id="TIGR01852">
    <property type="entry name" value="lipid_A_lpxA"/>
    <property type="match status" value="1"/>
</dbReference>
<dbReference type="HAMAP" id="MF_00387">
    <property type="entry name" value="LpxA"/>
    <property type="match status" value="1"/>
</dbReference>
<sequence length="256" mass="27788">MIHPAAIVDSAARIGANVEIGPYSIIGPDVEIGDDTEIGPHVVIKGHTRIGRENRIFQFCSLGEMPQDKKYAGEPTRLEIGDRNTIREFCTFNLGTVQGGGVTSVGDDNWIMAYVHIAHDCRVANKTIFANGASLAGHVTVDDLVIFGGFTGVHQFCRIGAHVISAASSLVLQDVPPYLMVAGNTAQPYGIHVEGLKRRGFTSEAITELKRAYRTLYKSGLLLEEAKAKLAEQAKTQPDVQLMVDFLEASKRGIIR</sequence>
<dbReference type="Pfam" id="PF00132">
    <property type="entry name" value="Hexapep"/>
    <property type="match status" value="2"/>
</dbReference>
<evidence type="ECO:0000256" key="3">
    <source>
        <dbReference type="ARBA" id="ARBA00022679"/>
    </source>
</evidence>
<comment type="similarity">
    <text evidence="6">Belongs to the transferase hexapeptide repeat family. LpxA subfamily.</text>
</comment>
<keyword evidence="4 6" id="KW-0443">Lipid metabolism</keyword>
<dbReference type="InterPro" id="IPR001451">
    <property type="entry name" value="Hexapep"/>
</dbReference>
<dbReference type="Gene3D" id="2.160.10.10">
    <property type="entry name" value="Hexapeptide repeat proteins"/>
    <property type="match status" value="1"/>
</dbReference>
<dbReference type="InterPro" id="IPR029098">
    <property type="entry name" value="Acetyltransf_C"/>
</dbReference>
<name>A0A9D7LR43_9RHOO</name>
<dbReference type="GO" id="GO:0009245">
    <property type="term" value="P:lipid A biosynthetic process"/>
    <property type="evidence" value="ECO:0007669"/>
    <property type="project" value="UniProtKB-UniRule"/>
</dbReference>
<accession>A0A9D7LR43</accession>
<dbReference type="EC" id="2.3.1.129" evidence="6"/>
<evidence type="ECO:0000259" key="7">
    <source>
        <dbReference type="Pfam" id="PF13720"/>
    </source>
</evidence>
<dbReference type="Pfam" id="PF13720">
    <property type="entry name" value="Acetyltransf_11"/>
    <property type="match status" value="1"/>
</dbReference>
<proteinExistence type="inferred from homology"/>
<evidence type="ECO:0000256" key="4">
    <source>
        <dbReference type="ARBA" id="ARBA00023098"/>
    </source>
</evidence>
<dbReference type="GO" id="GO:0016020">
    <property type="term" value="C:membrane"/>
    <property type="evidence" value="ECO:0007669"/>
    <property type="project" value="GOC"/>
</dbReference>
<dbReference type="InterPro" id="IPR011004">
    <property type="entry name" value="Trimer_LpxA-like_sf"/>
</dbReference>
<feature type="domain" description="UDP N-acetylglucosamine O-acyltransferase C-terminal" evidence="7">
    <location>
        <begin position="174"/>
        <end position="255"/>
    </location>
</feature>
<comment type="subunit">
    <text evidence="6">Homotrimer.</text>
</comment>
<keyword evidence="5 6" id="KW-0012">Acyltransferase</keyword>
<protein>
    <recommendedName>
        <fullName evidence="6">Acyl-[acyl-carrier-protein]--UDP-N-acetylglucosamine O-acyltransferase</fullName>
        <shortName evidence="6">UDP-N-acetylglucosamine acyltransferase</shortName>
        <ecNumber evidence="6">2.3.1.129</ecNumber>
    </recommendedName>
</protein>
<dbReference type="PANTHER" id="PTHR43480:SF1">
    <property type="entry name" value="ACYL-[ACYL-CARRIER-PROTEIN]--UDP-N-ACETYLGLUCOSAMINE O-ACYLTRANSFERASE, MITOCHONDRIAL-RELATED"/>
    <property type="match status" value="1"/>
</dbReference>
<dbReference type="InterPro" id="IPR010137">
    <property type="entry name" value="Lipid_A_LpxA"/>
</dbReference>
<comment type="pathway">
    <text evidence="6">Glycolipid biosynthesis; lipid IV(A) biosynthesis; lipid IV(A) from (3R)-3-hydroxytetradecanoyl-[acyl-carrier-protein] and UDP-N-acetyl-alpha-D-glucosamine: step 1/6.</text>
</comment>
<keyword evidence="3 6" id="KW-0808">Transferase</keyword>
<keyword evidence="6" id="KW-0677">Repeat</keyword>
<evidence type="ECO:0000313" key="9">
    <source>
        <dbReference type="Proteomes" id="UP000808146"/>
    </source>
</evidence>
<dbReference type="AlphaFoldDB" id="A0A9D7LR43"/>
<gene>
    <name evidence="6 8" type="primary">lpxA</name>
    <name evidence="8" type="ORF">IPN75_09560</name>
</gene>
<comment type="catalytic activity">
    <reaction evidence="6">
        <text>a (3R)-hydroxyacyl-[ACP] + UDP-N-acetyl-alpha-D-glucosamine = a UDP-3-O-[(3R)-3-hydroxyacyl]-N-acetyl-alpha-D-glucosamine + holo-[ACP]</text>
        <dbReference type="Rhea" id="RHEA:67812"/>
        <dbReference type="Rhea" id="RHEA-COMP:9685"/>
        <dbReference type="Rhea" id="RHEA-COMP:9945"/>
        <dbReference type="ChEBI" id="CHEBI:57705"/>
        <dbReference type="ChEBI" id="CHEBI:64479"/>
        <dbReference type="ChEBI" id="CHEBI:78827"/>
        <dbReference type="ChEBI" id="CHEBI:173225"/>
        <dbReference type="EC" id="2.3.1.129"/>
    </reaction>
</comment>
<dbReference type="PANTHER" id="PTHR43480">
    <property type="entry name" value="ACYL-[ACYL-CARRIER-PROTEIN]--UDP-N-ACETYLGLUCOSAMINE O-ACYLTRANSFERASE"/>
    <property type="match status" value="1"/>
</dbReference>
<dbReference type="NCBIfam" id="NF003657">
    <property type="entry name" value="PRK05289.1"/>
    <property type="match status" value="1"/>
</dbReference>
<comment type="subcellular location">
    <subcellularLocation>
        <location evidence="6">Cytoplasm</location>
    </subcellularLocation>
</comment>
<comment type="function">
    <text evidence="6">Involved in the biosynthesis of lipid A, a phosphorylated glycolipid that anchors the lipopolysaccharide to the outer membrane of the cell.</text>
</comment>
<keyword evidence="2 6" id="KW-0441">Lipid A biosynthesis</keyword>
<dbReference type="GO" id="GO:0005737">
    <property type="term" value="C:cytoplasm"/>
    <property type="evidence" value="ECO:0007669"/>
    <property type="project" value="UniProtKB-SubCell"/>
</dbReference>
<dbReference type="Gene3D" id="1.20.1180.10">
    <property type="entry name" value="Udp N-acetylglucosamine O-acyltransferase, C-terminal domain"/>
    <property type="match status" value="1"/>
</dbReference>
<organism evidence="8 9">
    <name type="scientific">Candidatus Dechloromonas phosphorivorans</name>
    <dbReference type="NCBI Taxonomy" id="2899244"/>
    <lineage>
        <taxon>Bacteria</taxon>
        <taxon>Pseudomonadati</taxon>
        <taxon>Pseudomonadota</taxon>
        <taxon>Betaproteobacteria</taxon>
        <taxon>Rhodocyclales</taxon>
        <taxon>Azonexaceae</taxon>
        <taxon>Dechloromonas</taxon>
    </lineage>
</organism>
<dbReference type="PIRSF" id="PIRSF000456">
    <property type="entry name" value="UDP-GlcNAc_acltr"/>
    <property type="match status" value="1"/>
</dbReference>
<keyword evidence="6" id="KW-0963">Cytoplasm</keyword>
<evidence type="ECO:0000313" key="8">
    <source>
        <dbReference type="EMBL" id="MBK8890618.1"/>
    </source>
</evidence>
<evidence type="ECO:0000256" key="1">
    <source>
        <dbReference type="ARBA" id="ARBA00022516"/>
    </source>
</evidence>
<evidence type="ECO:0000256" key="6">
    <source>
        <dbReference type="HAMAP-Rule" id="MF_00387"/>
    </source>
</evidence>
<reference evidence="8" key="1">
    <citation type="submission" date="2020-10" db="EMBL/GenBank/DDBJ databases">
        <title>Connecting structure to function with the recovery of over 1000 high-quality activated sludge metagenome-assembled genomes encoding full-length rRNA genes using long-read sequencing.</title>
        <authorList>
            <person name="Singleton C.M."/>
            <person name="Petriglieri F."/>
            <person name="Kristensen J.M."/>
            <person name="Kirkegaard R.H."/>
            <person name="Michaelsen T.Y."/>
            <person name="Andersen M.H."/>
            <person name="Karst S.M."/>
            <person name="Dueholm M.S."/>
            <person name="Nielsen P.H."/>
            <person name="Albertsen M."/>
        </authorList>
    </citation>
    <scope>NUCLEOTIDE SEQUENCE</scope>
    <source>
        <strain evidence="8">OdNE_18-Q3-R46-58_BAT3C.305</strain>
    </source>
</reference>
<dbReference type="EMBL" id="JADKBR010000011">
    <property type="protein sequence ID" value="MBK8890618.1"/>
    <property type="molecule type" value="Genomic_DNA"/>
</dbReference>
<dbReference type="InterPro" id="IPR037157">
    <property type="entry name" value="Acetyltransf_C_sf"/>
</dbReference>
<keyword evidence="1 6" id="KW-0444">Lipid biosynthesis</keyword>
<dbReference type="Proteomes" id="UP000808146">
    <property type="component" value="Unassembled WGS sequence"/>
</dbReference>
<dbReference type="SUPFAM" id="SSF51161">
    <property type="entry name" value="Trimeric LpxA-like enzymes"/>
    <property type="match status" value="1"/>
</dbReference>
<comment type="caution">
    <text evidence="8">The sequence shown here is derived from an EMBL/GenBank/DDBJ whole genome shotgun (WGS) entry which is preliminary data.</text>
</comment>
<dbReference type="GO" id="GO:0008780">
    <property type="term" value="F:acyl-[acyl-carrier-protein]-UDP-N-acetylglucosamine O-acyltransferase activity"/>
    <property type="evidence" value="ECO:0007669"/>
    <property type="project" value="UniProtKB-UniRule"/>
</dbReference>